<dbReference type="KEGG" id="lmb:C9I47_1895"/>
<name>A0A2U9T9M7_9GAMM</name>
<sequence length="150" mass="15674">MDVAAFTAAKDVENRSLNVRGSHLHGGSDGTYATYLREALIAELVASGGYSADNELKLGGELVANDLSAGIGTGNAKVGARFVLTRGGQTVFDKTLVSEHQWESSFIGAVAIPAAMDSYGAAVQKLIRELLTDPDFIEASADLTRTDPSA</sequence>
<accession>A0A2U9T9M7</accession>
<evidence type="ECO:0000313" key="1">
    <source>
        <dbReference type="EMBL" id="AWV07584.1"/>
    </source>
</evidence>
<dbReference type="Proteomes" id="UP000249447">
    <property type="component" value="Chromosome"/>
</dbReference>
<protein>
    <submittedName>
        <fullName evidence="1">Uncharacterized protein</fullName>
    </submittedName>
</protein>
<reference evidence="1 2" key="1">
    <citation type="submission" date="2018-05" db="EMBL/GenBank/DDBJ databases">
        <title>The complete genome of Lysobacter maris HZ9B, a marine bacterium antagonistic against terrestrial plant pathogens.</title>
        <authorList>
            <person name="Zhang X.-Q."/>
        </authorList>
    </citation>
    <scope>NUCLEOTIDE SEQUENCE [LARGE SCALE GENOMIC DNA]</scope>
    <source>
        <strain evidence="1 2">HZ9B</strain>
    </source>
</reference>
<dbReference type="EMBL" id="CP029843">
    <property type="protein sequence ID" value="AWV07584.1"/>
    <property type="molecule type" value="Genomic_DNA"/>
</dbReference>
<gene>
    <name evidence="1" type="ORF">C9I47_1895</name>
</gene>
<dbReference type="AlphaFoldDB" id="A0A2U9T9M7"/>
<keyword evidence="2" id="KW-1185">Reference proteome</keyword>
<evidence type="ECO:0000313" key="2">
    <source>
        <dbReference type="Proteomes" id="UP000249447"/>
    </source>
</evidence>
<proteinExistence type="predicted"/>
<organism evidence="1 2">
    <name type="scientific">Marilutibacter maris</name>
    <dbReference type="NCBI Taxonomy" id="1605891"/>
    <lineage>
        <taxon>Bacteria</taxon>
        <taxon>Pseudomonadati</taxon>
        <taxon>Pseudomonadota</taxon>
        <taxon>Gammaproteobacteria</taxon>
        <taxon>Lysobacterales</taxon>
        <taxon>Lysobacteraceae</taxon>
        <taxon>Marilutibacter</taxon>
    </lineage>
</organism>